<comment type="caution">
    <text evidence="1">The sequence shown here is derived from an EMBL/GenBank/DDBJ whole genome shotgun (WGS) entry which is preliminary data.</text>
</comment>
<dbReference type="Proteomes" id="UP000789920">
    <property type="component" value="Unassembled WGS sequence"/>
</dbReference>
<name>A0ACA9LBM4_9GLOM</name>
<feature type="non-terminal residue" evidence="1">
    <location>
        <position position="1"/>
    </location>
</feature>
<keyword evidence="2" id="KW-1185">Reference proteome</keyword>
<gene>
    <name evidence="1" type="ORF">RPERSI_LOCUS2645</name>
</gene>
<organism evidence="1 2">
    <name type="scientific">Racocetra persica</name>
    <dbReference type="NCBI Taxonomy" id="160502"/>
    <lineage>
        <taxon>Eukaryota</taxon>
        <taxon>Fungi</taxon>
        <taxon>Fungi incertae sedis</taxon>
        <taxon>Mucoromycota</taxon>
        <taxon>Glomeromycotina</taxon>
        <taxon>Glomeromycetes</taxon>
        <taxon>Diversisporales</taxon>
        <taxon>Gigasporaceae</taxon>
        <taxon>Racocetra</taxon>
    </lineage>
</organism>
<accession>A0ACA9LBM4</accession>
<protein>
    <submittedName>
        <fullName evidence="1">12223_t:CDS:1</fullName>
    </submittedName>
</protein>
<evidence type="ECO:0000313" key="2">
    <source>
        <dbReference type="Proteomes" id="UP000789920"/>
    </source>
</evidence>
<sequence length="456" mass="51369">KPLNSEVKIFNDYDAKEIEADIKGLSQRLREQRLKRGALSLGSIRLNFELDEHNNPIECNVYEHKDANQLIEEFMLLANMSVAQKISSAFPEQALLRRHAPPIERRLNDFVEHVKRLGYDIDVSSAGALQRSFNAVEDNNVREVLKLLAIKPMQRAKYFCTGTLDIAKYHHYALNVPLYTHFTSPIRRYADVLVHRMLEAALSGEKRFYLDKDAVQKTANHCNVKKEAAKNAQEQSSHLFLCVLLHNLAVQSGPVIREAIVIGVKDHAFDVLVPVFGIEKRVHLDQLPLEKFIFNAETNELTLHWKQGVNVNDDYHYELMDVSSLPIEDEHRLFDDANSDIGEDDIDDDEIQVPGDEEDDSNDDTEIVAVPLMSSSESPKMDIPSAEAPSLNQAASTKSSLPIVKITELPQLPIVSDPTVPNSQIIKELCRLQVVITADCKKSPPVIKVLAVNPYA</sequence>
<proteinExistence type="predicted"/>
<dbReference type="EMBL" id="CAJVQC010002968">
    <property type="protein sequence ID" value="CAG8519754.1"/>
    <property type="molecule type" value="Genomic_DNA"/>
</dbReference>
<evidence type="ECO:0000313" key="1">
    <source>
        <dbReference type="EMBL" id="CAG8519754.1"/>
    </source>
</evidence>
<reference evidence="1" key="1">
    <citation type="submission" date="2021-06" db="EMBL/GenBank/DDBJ databases">
        <authorList>
            <person name="Kallberg Y."/>
            <person name="Tangrot J."/>
            <person name="Rosling A."/>
        </authorList>
    </citation>
    <scope>NUCLEOTIDE SEQUENCE</scope>
    <source>
        <strain evidence="1">MA461A</strain>
    </source>
</reference>